<keyword evidence="2" id="KW-1185">Reference proteome</keyword>
<protein>
    <recommendedName>
        <fullName evidence="3">Trafficking protein particle complex subunit</fullName>
    </recommendedName>
</protein>
<organism evidence="1">
    <name type="scientific">Blastocystis hominis</name>
    <dbReference type="NCBI Taxonomy" id="12968"/>
    <lineage>
        <taxon>Eukaryota</taxon>
        <taxon>Sar</taxon>
        <taxon>Stramenopiles</taxon>
        <taxon>Bigyra</taxon>
        <taxon>Opalozoa</taxon>
        <taxon>Opalinata</taxon>
        <taxon>Blastocystidae</taxon>
        <taxon>Blastocystis</taxon>
    </lineage>
</organism>
<evidence type="ECO:0000313" key="1">
    <source>
        <dbReference type="EMBL" id="CBK22550.2"/>
    </source>
</evidence>
<dbReference type="RefSeq" id="XP_012896598.1">
    <property type="nucleotide sequence ID" value="XM_013041144.1"/>
</dbReference>
<dbReference type="AlphaFoldDB" id="D8M3S7"/>
<dbReference type="Proteomes" id="UP000008312">
    <property type="component" value="Unassembled WGS sequence"/>
</dbReference>
<proteinExistence type="predicted"/>
<reference evidence="1" key="1">
    <citation type="submission" date="2010-02" db="EMBL/GenBank/DDBJ databases">
        <title>Sequencing and annotation of the Blastocystis hominis genome.</title>
        <authorList>
            <person name="Wincker P."/>
        </authorList>
    </citation>
    <scope>NUCLEOTIDE SEQUENCE</scope>
    <source>
        <strain evidence="1">Singapore isolate B</strain>
    </source>
</reference>
<evidence type="ECO:0000313" key="2">
    <source>
        <dbReference type="Proteomes" id="UP000008312"/>
    </source>
</evidence>
<dbReference type="EMBL" id="FN668650">
    <property type="protein sequence ID" value="CBK22550.2"/>
    <property type="molecule type" value="Genomic_DNA"/>
</dbReference>
<dbReference type="GeneID" id="24919810"/>
<accession>D8M3S7</accession>
<sequence length="155" mass="17903">MSLTYFPCLSIISNNRVIFSLCEIRSLQDYYEYQIANFINKGFHIGSRHADEGDGNSKPSEQNSSEIGVLIKVADYQVYHLYLYRISKEICLFLLVSITVGDNTLIEIMQDIYQTYLQCRNNPLSLTKPDSLLHSTTLYSAIFDLLYDAERKMTF</sequence>
<name>D8M3S7_BLAHO</name>
<gene>
    <name evidence="1" type="ORF">GSBLH_T00002660001</name>
</gene>
<evidence type="ECO:0008006" key="3">
    <source>
        <dbReference type="Google" id="ProtNLM"/>
    </source>
</evidence>
<dbReference type="InParanoid" id="D8M3S7"/>